<evidence type="ECO:0000313" key="2">
    <source>
        <dbReference type="EMBL" id="OAV85774.1"/>
    </source>
</evidence>
<dbReference type="EnsemblFungi" id="PTTG_05320-t43_1">
    <property type="protein sequence ID" value="PTTG_05320-t43_1-p1"/>
    <property type="gene ID" value="PTTG_05320"/>
</dbReference>
<reference evidence="3 4" key="3">
    <citation type="journal article" date="2017" name="G3 (Bethesda)">
        <title>Comparative analysis highlights variable genome content of wheat rusts and divergence of the mating loci.</title>
        <authorList>
            <person name="Cuomo C.A."/>
            <person name="Bakkeren G."/>
            <person name="Khalil H.B."/>
            <person name="Panwar V."/>
            <person name="Joly D."/>
            <person name="Linning R."/>
            <person name="Sakthikumar S."/>
            <person name="Song X."/>
            <person name="Adiconis X."/>
            <person name="Fan L."/>
            <person name="Goldberg J.M."/>
            <person name="Levin J.Z."/>
            <person name="Young S."/>
            <person name="Zeng Q."/>
            <person name="Anikster Y."/>
            <person name="Bruce M."/>
            <person name="Wang M."/>
            <person name="Yin C."/>
            <person name="McCallum B."/>
            <person name="Szabo L.J."/>
            <person name="Hulbert S."/>
            <person name="Chen X."/>
            <person name="Fellers J.P."/>
        </authorList>
    </citation>
    <scope>NUCLEOTIDE SEQUENCE</scope>
    <source>
        <strain evidence="4">Isolate 1-1 / race 1 (BBBD)</strain>
        <strain evidence="3">isolate 1-1 / race 1 (BBBD)</strain>
    </source>
</reference>
<proteinExistence type="predicted"/>
<evidence type="ECO:0000256" key="1">
    <source>
        <dbReference type="SAM" id="MobiDB-lite"/>
    </source>
</evidence>
<dbReference type="AlphaFoldDB" id="A0A180FZC1"/>
<evidence type="ECO:0000313" key="4">
    <source>
        <dbReference type="Proteomes" id="UP000005240"/>
    </source>
</evidence>
<feature type="compositionally biased region" description="Pro residues" evidence="1">
    <location>
        <begin position="372"/>
        <end position="398"/>
    </location>
</feature>
<reference evidence="3" key="4">
    <citation type="submission" date="2025-05" db="UniProtKB">
        <authorList>
            <consortium name="EnsemblFungi"/>
        </authorList>
    </citation>
    <scope>IDENTIFICATION</scope>
    <source>
        <strain evidence="3">isolate 1-1 / race 1 (BBBD)</strain>
    </source>
</reference>
<dbReference type="EMBL" id="ADAS02002698">
    <property type="protein sequence ID" value="OAV85774.1"/>
    <property type="molecule type" value="Genomic_DNA"/>
</dbReference>
<evidence type="ECO:0000313" key="3">
    <source>
        <dbReference type="EnsemblFungi" id="PTTG_05320-t43_1-p1"/>
    </source>
</evidence>
<feature type="region of interest" description="Disordered" evidence="1">
    <location>
        <begin position="72"/>
        <end position="125"/>
    </location>
</feature>
<feature type="region of interest" description="Disordered" evidence="1">
    <location>
        <begin position="346"/>
        <end position="455"/>
    </location>
</feature>
<feature type="compositionally biased region" description="Basic and acidic residues" evidence="1">
    <location>
        <begin position="321"/>
        <end position="331"/>
    </location>
</feature>
<feature type="region of interest" description="Disordered" evidence="1">
    <location>
        <begin position="17"/>
        <end position="59"/>
    </location>
</feature>
<feature type="region of interest" description="Disordered" evidence="1">
    <location>
        <begin position="310"/>
        <end position="331"/>
    </location>
</feature>
<sequence length="500" mass="54752">MSNQHHHEIEGSAAYGLDPALLSGGAPLENPNSPQDGDQNLPNRGQHTPLNPHSPVVLHQTPGSLAASIDNPVRQSAQASSGLRPGISPTNSFVRGHGTGTRGRGSRAKARVVSTSTHRPTRRQNRTRVEIDTAEALKAQKQADRARITAERLEAVRLKNLHKGARAAVIAADTPPPTPRVLWTEEATLELLQWYNEVKTEFDELERVRPGYMNWVTYYNQSTPARDAYPLIADRVKDSLVRHYRVVMGVWKEVYDLLSHSGSGGLYVVLTLKSFPESYWRYISAMHGDNAATVAYGHEEINSNMAGLVADIGPEGAGEEPNNHSDAVDAARDRPGEAGLTKAELALDPPSNADRDAPNPTVSPALNHPAGMIPPIPLTQPPTRTPTSFPMPPAPQPPRSVELSAQRRGRTEVVKPDDTTSAGDKDRRQQDELRADERAHAKKREDQKEATRAAALQDAQAARAIAEGHLMLERELAKQRAQAQEDNCRAREDARRYEAA</sequence>
<accession>A0A180FZC1</accession>
<reference evidence="2" key="1">
    <citation type="submission" date="2009-11" db="EMBL/GenBank/DDBJ databases">
        <authorList>
            <consortium name="The Broad Institute Genome Sequencing Platform"/>
            <person name="Ward D."/>
            <person name="Feldgarden M."/>
            <person name="Earl A."/>
            <person name="Young S.K."/>
            <person name="Zeng Q."/>
            <person name="Koehrsen M."/>
            <person name="Alvarado L."/>
            <person name="Berlin A."/>
            <person name="Bochicchio J."/>
            <person name="Borenstein D."/>
            <person name="Chapman S.B."/>
            <person name="Chen Z."/>
            <person name="Engels R."/>
            <person name="Freedman E."/>
            <person name="Gellesch M."/>
            <person name="Goldberg J."/>
            <person name="Griggs A."/>
            <person name="Gujja S."/>
            <person name="Heilman E."/>
            <person name="Heiman D."/>
            <person name="Hepburn T."/>
            <person name="Howarth C."/>
            <person name="Jen D."/>
            <person name="Larson L."/>
            <person name="Lewis B."/>
            <person name="Mehta T."/>
            <person name="Park D."/>
            <person name="Pearson M."/>
            <person name="Roberts A."/>
            <person name="Saif S."/>
            <person name="Shea T."/>
            <person name="Shenoy N."/>
            <person name="Sisk P."/>
            <person name="Stolte C."/>
            <person name="Sykes S."/>
            <person name="Thomson T."/>
            <person name="Walk T."/>
            <person name="White J."/>
            <person name="Yandava C."/>
            <person name="Izard J."/>
            <person name="Baranova O.V."/>
            <person name="Blanton J.M."/>
            <person name="Tanner A.C."/>
            <person name="Dewhirst F.E."/>
            <person name="Haas B."/>
            <person name="Nusbaum C."/>
            <person name="Birren B."/>
        </authorList>
    </citation>
    <scope>NUCLEOTIDE SEQUENCE [LARGE SCALE GENOMIC DNA]</scope>
    <source>
        <strain evidence="2">1-1 BBBD Race 1</strain>
    </source>
</reference>
<feature type="compositionally biased region" description="Polar residues" evidence="1">
    <location>
        <begin position="30"/>
        <end position="51"/>
    </location>
</feature>
<feature type="compositionally biased region" description="Basic and acidic residues" evidence="1">
    <location>
        <begin position="409"/>
        <end position="451"/>
    </location>
</feature>
<reference evidence="2" key="2">
    <citation type="submission" date="2016-05" db="EMBL/GenBank/DDBJ databases">
        <title>Comparative analysis highlights variable genome content of wheat rusts and divergence of the mating loci.</title>
        <authorList>
            <person name="Cuomo C.A."/>
            <person name="Bakkeren G."/>
            <person name="Szabo L."/>
            <person name="Khalil H."/>
            <person name="Joly D."/>
            <person name="Goldberg J."/>
            <person name="Young S."/>
            <person name="Zeng Q."/>
            <person name="Fellers J."/>
        </authorList>
    </citation>
    <scope>NUCLEOTIDE SEQUENCE [LARGE SCALE GENOMIC DNA]</scope>
    <source>
        <strain evidence="2">1-1 BBBD Race 1</strain>
    </source>
</reference>
<feature type="region of interest" description="Disordered" evidence="1">
    <location>
        <begin position="477"/>
        <end position="500"/>
    </location>
</feature>
<gene>
    <name evidence="2" type="ORF">PTTG_05320</name>
</gene>
<dbReference type="Proteomes" id="UP000005240">
    <property type="component" value="Unassembled WGS sequence"/>
</dbReference>
<dbReference type="STRING" id="630390.A0A180FZC1"/>
<protein>
    <submittedName>
        <fullName evidence="2 3">Uncharacterized protein</fullName>
    </submittedName>
</protein>
<organism evidence="2">
    <name type="scientific">Puccinia triticina (isolate 1-1 / race 1 (BBBD))</name>
    <name type="common">Brown leaf rust fungus</name>
    <dbReference type="NCBI Taxonomy" id="630390"/>
    <lineage>
        <taxon>Eukaryota</taxon>
        <taxon>Fungi</taxon>
        <taxon>Dikarya</taxon>
        <taxon>Basidiomycota</taxon>
        <taxon>Pucciniomycotina</taxon>
        <taxon>Pucciniomycetes</taxon>
        <taxon>Pucciniales</taxon>
        <taxon>Pucciniaceae</taxon>
        <taxon>Puccinia</taxon>
    </lineage>
</organism>
<name>A0A180FZC1_PUCT1</name>
<dbReference type="VEuPathDB" id="FungiDB:PTTG_05320"/>
<dbReference type="OrthoDB" id="2507825at2759"/>
<feature type="compositionally biased region" description="Basic and acidic residues" evidence="1">
    <location>
        <begin position="486"/>
        <end position="500"/>
    </location>
</feature>
<keyword evidence="4" id="KW-1185">Reference proteome</keyword>